<evidence type="ECO:0000259" key="3">
    <source>
        <dbReference type="Pfam" id="PF14432"/>
    </source>
</evidence>
<dbReference type="InterPro" id="IPR046848">
    <property type="entry name" value="E_motif"/>
</dbReference>
<dbReference type="FunFam" id="1.25.40.10:FF:000351">
    <property type="entry name" value="Pentatricopeptide repeat-containing protein"/>
    <property type="match status" value="1"/>
</dbReference>
<dbReference type="AlphaFoldDB" id="A0A835D5D1"/>
<dbReference type="InterPro" id="IPR011990">
    <property type="entry name" value="TPR-like_helical_dom_sf"/>
</dbReference>
<organism evidence="4 5">
    <name type="scientific">Tetracentron sinense</name>
    <name type="common">Spur-leaf</name>
    <dbReference type="NCBI Taxonomy" id="13715"/>
    <lineage>
        <taxon>Eukaryota</taxon>
        <taxon>Viridiplantae</taxon>
        <taxon>Streptophyta</taxon>
        <taxon>Embryophyta</taxon>
        <taxon>Tracheophyta</taxon>
        <taxon>Spermatophyta</taxon>
        <taxon>Magnoliopsida</taxon>
        <taxon>Trochodendrales</taxon>
        <taxon>Trochodendraceae</taxon>
        <taxon>Tetracentron</taxon>
    </lineage>
</organism>
<dbReference type="Proteomes" id="UP000655225">
    <property type="component" value="Unassembled WGS sequence"/>
</dbReference>
<dbReference type="Pfam" id="PF01535">
    <property type="entry name" value="PPR"/>
    <property type="match status" value="5"/>
</dbReference>
<proteinExistence type="predicted"/>
<dbReference type="FunFam" id="1.25.40.10:FF:000227">
    <property type="entry name" value="Pentatricopeptide repeat-containing protein At3g13880"/>
    <property type="match status" value="1"/>
</dbReference>
<feature type="repeat" description="PPR" evidence="2">
    <location>
        <begin position="491"/>
        <end position="525"/>
    </location>
</feature>
<dbReference type="OMA" id="HEAIVWK"/>
<dbReference type="GO" id="GO:0009451">
    <property type="term" value="P:RNA modification"/>
    <property type="evidence" value="ECO:0007669"/>
    <property type="project" value="InterPro"/>
</dbReference>
<dbReference type="Pfam" id="PF13041">
    <property type="entry name" value="PPR_2"/>
    <property type="match status" value="3"/>
</dbReference>
<accession>A0A835D5D1</accession>
<dbReference type="FunFam" id="1.25.40.10:FF:000031">
    <property type="entry name" value="Pentatricopeptide repeat-containing protein mitochondrial"/>
    <property type="match status" value="1"/>
</dbReference>
<dbReference type="InterPro" id="IPR046960">
    <property type="entry name" value="PPR_At4g14850-like_plant"/>
</dbReference>
<dbReference type="Pfam" id="PF20430">
    <property type="entry name" value="Eplus_motif"/>
    <property type="match status" value="1"/>
</dbReference>
<dbReference type="Pfam" id="PF14432">
    <property type="entry name" value="DYW_deaminase"/>
    <property type="match status" value="1"/>
</dbReference>
<feature type="repeat" description="PPR" evidence="2">
    <location>
        <begin position="634"/>
        <end position="668"/>
    </location>
</feature>
<feature type="repeat" description="PPR" evidence="2">
    <location>
        <begin position="533"/>
        <end position="567"/>
    </location>
</feature>
<feature type="repeat" description="PPR" evidence="2">
    <location>
        <begin position="390"/>
        <end position="424"/>
    </location>
</feature>
<evidence type="ECO:0000256" key="1">
    <source>
        <dbReference type="ARBA" id="ARBA00022737"/>
    </source>
</evidence>
<reference evidence="4 5" key="1">
    <citation type="submission" date="2020-04" db="EMBL/GenBank/DDBJ databases">
        <title>Plant Genome Project.</title>
        <authorList>
            <person name="Zhang R.-G."/>
        </authorList>
    </citation>
    <scope>NUCLEOTIDE SEQUENCE [LARGE SCALE GENOMIC DNA]</scope>
    <source>
        <strain evidence="4">YNK0</strain>
        <tissue evidence="4">Leaf</tissue>
    </source>
</reference>
<evidence type="ECO:0000313" key="5">
    <source>
        <dbReference type="Proteomes" id="UP000655225"/>
    </source>
</evidence>
<evidence type="ECO:0000313" key="4">
    <source>
        <dbReference type="EMBL" id="KAF8388577.1"/>
    </source>
</evidence>
<dbReference type="Gene3D" id="1.25.40.10">
    <property type="entry name" value="Tetratricopeptide repeat domain"/>
    <property type="match status" value="3"/>
</dbReference>
<dbReference type="EMBL" id="JABCRI010000020">
    <property type="protein sequence ID" value="KAF8388577.1"/>
    <property type="molecule type" value="Genomic_DNA"/>
</dbReference>
<name>A0A835D5D1_TETSI</name>
<keyword evidence="1" id="KW-0677">Repeat</keyword>
<dbReference type="InterPro" id="IPR032867">
    <property type="entry name" value="DYW_dom"/>
</dbReference>
<keyword evidence="5" id="KW-1185">Reference proteome</keyword>
<dbReference type="GO" id="GO:0008270">
    <property type="term" value="F:zinc ion binding"/>
    <property type="evidence" value="ECO:0007669"/>
    <property type="project" value="InterPro"/>
</dbReference>
<feature type="domain" description="DYW" evidence="3">
    <location>
        <begin position="849"/>
        <end position="941"/>
    </location>
</feature>
<dbReference type="OrthoDB" id="442680at2759"/>
<dbReference type="NCBIfam" id="TIGR00756">
    <property type="entry name" value="PPR"/>
    <property type="match status" value="4"/>
</dbReference>
<dbReference type="InterPro" id="IPR046849">
    <property type="entry name" value="E2_motif"/>
</dbReference>
<dbReference type="PROSITE" id="PS51375">
    <property type="entry name" value="PPR"/>
    <property type="match status" value="5"/>
</dbReference>
<gene>
    <name evidence="4" type="ORF">HHK36_027252</name>
</gene>
<comment type="caution">
    <text evidence="4">The sequence shown here is derived from an EMBL/GenBank/DDBJ whole genome shotgun (WGS) entry which is preliminary data.</text>
</comment>
<sequence>MNPNLEWNGISEMKNGSGSVTGELTGIRKPEAEFLLDETEFLQTNEIVEDYSLERSGDLERCSIHFRDSPFEQDLRIELQKSFFNFDISFQQMQTVTKGSLLSSTLNEGKVSVITDTIWQMNLRSSETMDSEPYPERPGEQDCAYYIRTGLCKFGMTCLLIRSWTSVGANGFLKFPRFLFVLLTSSLPTIIISASAPRKIITTNRLELHQIRSCLYHSSSSPTENSQQISSDSLANFADNWEVELLHAQSIKIGSAKHLHVGNDLLNLYVKCRNLDRARELFDEISNRNVRTWTILISGFAHVGSSRMALDLFAQMLTEGVCPNRFTFSSVLKCCSISTDVRMGKEVHGWILRSGIGLDVVLENSIIDLYVKCGALDYGRRVFGLMAERDTVSWNIIIASYLQIGDTEKSINMFRKLPFKDVVSWNTIIVGQMRNGFNRVALKLLYQMEEIGPEFNKLTYSVALVLVASLSMLDLGRQIHSRVLRVGLHLDGFIRNSLIDMYCKCGKMDKAYIIFEKMSQDSVSMQNSGSMVNTVSWSSIVAGYVQNGWFEEALKLFCKMVREGFDLDQFTSTSIVSACANAGILEQGCQIHAHIEKSGHQLDVFLGSAFVDMYAKCGSLDDARSIFDQTNSQNVVLWTSIISCYALHGKGREAICLFELMVNQRITPNEITFVGVLSGCSHAGLVEEGHLYFRSMQEDYGIMPGVEHFTCMVDLFGRAGRLNEAKEFIHKNGLSHLSAAWRALLSACRVHKNIEMGKWVSKQLLKLEPFDAGPYILLSNICTATHRWEEAAEIRSLMQKRGVRKHPGQSWIQLKNRVHTFVMGDRSHPEAAGIYSYLERLIGRLKEIGYSTDANLVMHDVEEEQREVLLGFHSEKLAIAYGIMSTPYGSPIRVMKNLRVCTDCHTFIKFVSQVSGREIVVRDIHRFHCFKRGQCSCGDYW</sequence>
<dbReference type="PANTHER" id="PTHR47926:SF347">
    <property type="entry name" value="PENTATRICOPEPTIDE REPEAT-CONTAINING PROTEIN"/>
    <property type="match status" value="1"/>
</dbReference>
<dbReference type="InterPro" id="IPR002885">
    <property type="entry name" value="PPR_rpt"/>
</dbReference>
<protein>
    <recommendedName>
        <fullName evidence="3">DYW domain-containing protein</fullName>
    </recommendedName>
</protein>
<dbReference type="Pfam" id="PF20431">
    <property type="entry name" value="E_motif"/>
    <property type="match status" value="1"/>
</dbReference>
<dbReference type="GO" id="GO:0003723">
    <property type="term" value="F:RNA binding"/>
    <property type="evidence" value="ECO:0007669"/>
    <property type="project" value="InterPro"/>
</dbReference>
<dbReference type="FunFam" id="1.25.40.10:FF:000366">
    <property type="entry name" value="Pentatricopeptide (PPR) repeat-containing protein"/>
    <property type="match status" value="1"/>
</dbReference>
<evidence type="ECO:0000256" key="2">
    <source>
        <dbReference type="PROSITE-ProRule" id="PRU00708"/>
    </source>
</evidence>
<feature type="repeat" description="PPR" evidence="2">
    <location>
        <begin position="289"/>
        <end position="323"/>
    </location>
</feature>
<dbReference type="PANTHER" id="PTHR47926">
    <property type="entry name" value="PENTATRICOPEPTIDE REPEAT-CONTAINING PROTEIN"/>
    <property type="match status" value="1"/>
</dbReference>